<reference evidence="2" key="1">
    <citation type="submission" date="2016-04" db="EMBL/GenBank/DDBJ databases">
        <title>Complete Genome Sequences of Twelve Strains of a Stable Defined Moderately Diverse Mouse Microbiota 2 (sDMDMm2).</title>
        <authorList>
            <person name="Uchimura Y."/>
            <person name="Wyss M."/>
            <person name="Brugiroux S."/>
            <person name="Limenitakis J.P."/>
            <person name="Stecher B."/>
            <person name="McCoy K.D."/>
            <person name="Macpherson A.J."/>
        </authorList>
    </citation>
    <scope>NUCLEOTIDE SEQUENCE [LARGE SCALE GENOMIC DNA]</scope>
    <source>
        <strain evidence="2">YL27</strain>
    </source>
</reference>
<accession>A0A1Z2XFK4</accession>
<organism evidence="1 2">
    <name type="scientific">Muribaculum intestinale</name>
    <dbReference type="NCBI Taxonomy" id="1796646"/>
    <lineage>
        <taxon>Bacteria</taxon>
        <taxon>Pseudomonadati</taxon>
        <taxon>Bacteroidota</taxon>
        <taxon>Bacteroidia</taxon>
        <taxon>Bacteroidales</taxon>
        <taxon>Muribaculaceae</taxon>
        <taxon>Muribaculum</taxon>
    </lineage>
</organism>
<proteinExistence type="predicted"/>
<evidence type="ECO:0000313" key="1">
    <source>
        <dbReference type="EMBL" id="ANU62298.1"/>
    </source>
</evidence>
<protein>
    <submittedName>
        <fullName evidence="1">Uncharacterized protein</fullName>
    </submittedName>
</protein>
<dbReference type="Proteomes" id="UP000186351">
    <property type="component" value="Chromosome"/>
</dbReference>
<dbReference type="KEGG" id="pary:A4V02_00060"/>
<accession>A0A1B1S684</accession>
<dbReference type="AlphaFoldDB" id="A0A1B1S684"/>
<gene>
    <name evidence="1" type="ORF">A4V02_00060</name>
</gene>
<keyword evidence="2" id="KW-1185">Reference proteome</keyword>
<name>A0A1B1S684_9BACT</name>
<evidence type="ECO:0000313" key="2">
    <source>
        <dbReference type="Proteomes" id="UP000186351"/>
    </source>
</evidence>
<sequence>MLGSGIAAAQTAELPDYYVIAENSQENTISNGSQDGNGRSWWAYGAFNRDMSFSLEKCCVEDAVIEFDLYVESPLAKDGMAFSGIEWGCPLDDGNGKMENQNYINLNLKSSGADWTFVSMGPGMNTVYADIFGGVVDGQWNHMVIPMSKSPNLDKLNADTQFTGVSLQFARMKSAGYIFKMKNMKIVDHGRVIVNESIATRYKYKQPNSSTKECQFVLGGDPKTSAYITLEIDHVDLSGYTNTAFNFEVEITPVDGVEDPALLENIKGKGGQGVILASKPSEEIKDWGQEAAGYYNIKKLDWKFGKHVYSVATSSMNNLDKVDWSDIVTCRMYIYNDVTTLGKINVKFTDFYFTGDIVRDYDDGDDTVGIEDTFIDAESEVTVYNLNGIRVYCGVLSEAVLPHGIYVGVSGRKVSKIIL</sequence>
<dbReference type="EMBL" id="CP015402">
    <property type="protein sequence ID" value="ANU62298.1"/>
    <property type="molecule type" value="Genomic_DNA"/>
</dbReference>